<feature type="domain" description="RING-type" evidence="8">
    <location>
        <begin position="158"/>
        <end position="216"/>
    </location>
</feature>
<organism evidence="9 10">
    <name type="scientific">Thamnocephalis sphaerospora</name>
    <dbReference type="NCBI Taxonomy" id="78915"/>
    <lineage>
        <taxon>Eukaryota</taxon>
        <taxon>Fungi</taxon>
        <taxon>Fungi incertae sedis</taxon>
        <taxon>Zoopagomycota</taxon>
        <taxon>Zoopagomycotina</taxon>
        <taxon>Zoopagomycetes</taxon>
        <taxon>Zoopagales</taxon>
        <taxon>Sigmoideomycetaceae</taxon>
        <taxon>Thamnocephalis</taxon>
    </lineage>
</organism>
<feature type="compositionally biased region" description="Low complexity" evidence="7">
    <location>
        <begin position="1"/>
        <end position="16"/>
    </location>
</feature>
<dbReference type="InterPro" id="IPR001841">
    <property type="entry name" value="Znf_RING"/>
</dbReference>
<reference evidence="10" key="1">
    <citation type="journal article" date="2018" name="Nat. Microbiol.">
        <title>Leveraging single-cell genomics to expand the fungal tree of life.</title>
        <authorList>
            <person name="Ahrendt S.R."/>
            <person name="Quandt C.A."/>
            <person name="Ciobanu D."/>
            <person name="Clum A."/>
            <person name="Salamov A."/>
            <person name="Andreopoulos B."/>
            <person name="Cheng J.F."/>
            <person name="Woyke T."/>
            <person name="Pelin A."/>
            <person name="Henrissat B."/>
            <person name="Reynolds N.K."/>
            <person name="Benny G.L."/>
            <person name="Smith M.E."/>
            <person name="James T.Y."/>
            <person name="Grigoriev I.V."/>
        </authorList>
    </citation>
    <scope>NUCLEOTIDE SEQUENCE [LARGE SCALE GENOMIC DNA]</scope>
    <source>
        <strain evidence="10">RSA 1356</strain>
    </source>
</reference>
<dbReference type="EMBL" id="KZ992900">
    <property type="protein sequence ID" value="RKP06361.1"/>
    <property type="molecule type" value="Genomic_DNA"/>
</dbReference>
<dbReference type="GO" id="GO:0000976">
    <property type="term" value="F:transcription cis-regulatory region binding"/>
    <property type="evidence" value="ECO:0007669"/>
    <property type="project" value="TreeGrafter"/>
</dbReference>
<dbReference type="PANTHER" id="PTHR12983:SF9">
    <property type="entry name" value="E3 UBIQUITIN-PROTEIN LIGASE RNF10"/>
    <property type="match status" value="1"/>
</dbReference>
<dbReference type="GO" id="GO:0045944">
    <property type="term" value="P:positive regulation of transcription by RNA polymerase II"/>
    <property type="evidence" value="ECO:0007669"/>
    <property type="project" value="TreeGrafter"/>
</dbReference>
<dbReference type="STRING" id="78915.A0A4P9XLY6"/>
<evidence type="ECO:0000259" key="8">
    <source>
        <dbReference type="PROSITE" id="PS50089"/>
    </source>
</evidence>
<keyword evidence="3" id="KW-0479">Metal-binding</keyword>
<keyword evidence="5" id="KW-0862">Zinc</keyword>
<dbReference type="SMART" id="SM00184">
    <property type="entry name" value="RING"/>
    <property type="match status" value="1"/>
</dbReference>
<dbReference type="SUPFAM" id="SSF57850">
    <property type="entry name" value="RING/U-box"/>
    <property type="match status" value="1"/>
</dbReference>
<evidence type="ECO:0000256" key="2">
    <source>
        <dbReference type="ARBA" id="ARBA00022490"/>
    </source>
</evidence>
<evidence type="ECO:0000256" key="5">
    <source>
        <dbReference type="ARBA" id="ARBA00022833"/>
    </source>
</evidence>
<evidence type="ECO:0000256" key="6">
    <source>
        <dbReference type="PROSITE-ProRule" id="PRU00175"/>
    </source>
</evidence>
<dbReference type="InterPro" id="IPR017907">
    <property type="entry name" value="Znf_RING_CS"/>
</dbReference>
<feature type="compositionally biased region" description="Gly residues" evidence="7">
    <location>
        <begin position="17"/>
        <end position="27"/>
    </location>
</feature>
<dbReference type="PROSITE" id="PS00518">
    <property type="entry name" value="ZF_RING_1"/>
    <property type="match status" value="1"/>
</dbReference>
<evidence type="ECO:0000313" key="10">
    <source>
        <dbReference type="Proteomes" id="UP000271241"/>
    </source>
</evidence>
<dbReference type="CDD" id="cd16536">
    <property type="entry name" value="RING-HC_RNF10"/>
    <property type="match status" value="1"/>
</dbReference>
<proteinExistence type="predicted"/>
<dbReference type="PANTHER" id="PTHR12983">
    <property type="entry name" value="RING FINGER 10 FAMILY MEMBER"/>
    <property type="match status" value="1"/>
</dbReference>
<feature type="compositionally biased region" description="Gly residues" evidence="7">
    <location>
        <begin position="37"/>
        <end position="49"/>
    </location>
</feature>
<dbReference type="InterPro" id="IPR039739">
    <property type="entry name" value="MAG2/RNF10"/>
</dbReference>
<feature type="compositionally biased region" description="Polar residues" evidence="7">
    <location>
        <begin position="399"/>
        <end position="422"/>
    </location>
</feature>
<gene>
    <name evidence="9" type="ORF">THASP1DRAFT_31821</name>
</gene>
<feature type="region of interest" description="Disordered" evidence="7">
    <location>
        <begin position="1"/>
        <end position="71"/>
    </location>
</feature>
<dbReference type="OrthoDB" id="302966at2759"/>
<evidence type="ECO:0000256" key="3">
    <source>
        <dbReference type="ARBA" id="ARBA00022723"/>
    </source>
</evidence>
<evidence type="ECO:0000313" key="9">
    <source>
        <dbReference type="EMBL" id="RKP06361.1"/>
    </source>
</evidence>
<dbReference type="GO" id="GO:0005737">
    <property type="term" value="C:cytoplasm"/>
    <property type="evidence" value="ECO:0007669"/>
    <property type="project" value="UniProtKB-SubCell"/>
</dbReference>
<dbReference type="GO" id="GO:0008270">
    <property type="term" value="F:zinc ion binding"/>
    <property type="evidence" value="ECO:0007669"/>
    <property type="project" value="UniProtKB-KW"/>
</dbReference>
<dbReference type="Gene3D" id="3.30.40.10">
    <property type="entry name" value="Zinc/RING finger domain, C3HC4 (zinc finger)"/>
    <property type="match status" value="1"/>
</dbReference>
<name>A0A4P9XLY6_9FUNG</name>
<protein>
    <recommendedName>
        <fullName evidence="8">RING-type domain-containing protein</fullName>
    </recommendedName>
</protein>
<comment type="subcellular location">
    <subcellularLocation>
        <location evidence="1">Cytoplasm</location>
    </subcellularLocation>
</comment>
<feature type="compositionally biased region" description="Low complexity" evidence="7">
    <location>
        <begin position="389"/>
        <end position="398"/>
    </location>
</feature>
<evidence type="ECO:0000256" key="4">
    <source>
        <dbReference type="ARBA" id="ARBA00022771"/>
    </source>
</evidence>
<dbReference type="Proteomes" id="UP000271241">
    <property type="component" value="Unassembled WGS sequence"/>
</dbReference>
<sequence>MDGSSSVSVAGASDATRGGGGASGRQGQRGRGRGRSGGRGGGNLSSGGTRGRHRGGGQRRQNGDASFVSSADEHADQELLLGPANRKGQISLNHLLNFSLPPRLPPPSFVPRRRRGVHHTPFNKERFMNANWRTQANIAVDWDDVEQVVMVAQEDPSCPICLSKPVAPRVARCGHVFCFGCVLRYLDTDPTENDPRRGSDQDASRTKRNWRKCPICWDSITRHALRGVLYIRGQGTEVANGDSKSASPVRMRLVQRDTLPTIEQDETLRIASMHGLLPWDAHPHALNFSRLTLASRDRYVLHLRSELAALETAMKEARDWQSPEEIPYLEAACAIIRDKAQAVNDQWTANMEYAFRHMQSIWQEDRLASSVGKLAVSDATSEKDEAGKSSAPASTSSTETGNASTSTTSPRSSWQDASSNGTAHPFETFIHEEAGSTALMEVPVLQTSSLEKQTSTTAPILSVTDGSAPHPGDYYFYQSDDGRYCFIHPLYQRALKQDRASPKCMPDIIDVTPENTEESTMTEELRKRFKFLKHLPLGCDFSFIDIDLRGLVSAQTLSEFGGDCVTRTT</sequence>
<dbReference type="InterPro" id="IPR013083">
    <property type="entry name" value="Znf_RING/FYVE/PHD"/>
</dbReference>
<dbReference type="AlphaFoldDB" id="A0A4P9XLY6"/>
<keyword evidence="4 6" id="KW-0863">Zinc-finger</keyword>
<feature type="region of interest" description="Disordered" evidence="7">
    <location>
        <begin position="378"/>
        <end position="423"/>
    </location>
</feature>
<dbReference type="PROSITE" id="PS50089">
    <property type="entry name" value="ZF_RING_2"/>
    <property type="match status" value="1"/>
</dbReference>
<keyword evidence="10" id="KW-1185">Reference proteome</keyword>
<evidence type="ECO:0000256" key="1">
    <source>
        <dbReference type="ARBA" id="ARBA00004496"/>
    </source>
</evidence>
<accession>A0A4P9XLY6</accession>
<keyword evidence="2" id="KW-0963">Cytoplasm</keyword>
<dbReference type="Pfam" id="PF00097">
    <property type="entry name" value="zf-C3HC4"/>
    <property type="match status" value="1"/>
</dbReference>
<dbReference type="InterPro" id="IPR018957">
    <property type="entry name" value="Znf_C3HC4_RING-type"/>
</dbReference>
<evidence type="ECO:0000256" key="7">
    <source>
        <dbReference type="SAM" id="MobiDB-lite"/>
    </source>
</evidence>